<reference evidence="2 3" key="1">
    <citation type="submission" date="2007-10" db="EMBL/GenBank/DDBJ databases">
        <title>Complete sequence of Desulfococcus oleovorans Hxd3.</title>
        <authorList>
            <consortium name="US DOE Joint Genome Institute"/>
            <person name="Copeland A."/>
            <person name="Lucas S."/>
            <person name="Lapidus A."/>
            <person name="Barry K."/>
            <person name="Glavina del Rio T."/>
            <person name="Dalin E."/>
            <person name="Tice H."/>
            <person name="Pitluck S."/>
            <person name="Kiss H."/>
            <person name="Brettin T."/>
            <person name="Bruce D."/>
            <person name="Detter J.C."/>
            <person name="Han C."/>
            <person name="Schmutz J."/>
            <person name="Larimer F."/>
            <person name="Land M."/>
            <person name="Hauser L."/>
            <person name="Kyrpides N."/>
            <person name="Kim E."/>
            <person name="Wawrik B."/>
            <person name="Richardson P."/>
        </authorList>
    </citation>
    <scope>NUCLEOTIDE SEQUENCE [LARGE SCALE GENOMIC DNA]</scope>
    <source>
        <strain evidence="3">DSM 6200 / JCM 39069 / Hxd3</strain>
    </source>
</reference>
<keyword evidence="1" id="KW-0812">Transmembrane</keyword>
<evidence type="ECO:0000256" key="1">
    <source>
        <dbReference type="SAM" id="Phobius"/>
    </source>
</evidence>
<dbReference type="KEGG" id="dol:Dole_1691"/>
<protein>
    <submittedName>
        <fullName evidence="2">Uncharacterized protein</fullName>
    </submittedName>
</protein>
<keyword evidence="1" id="KW-0472">Membrane</keyword>
<keyword evidence="3" id="KW-1185">Reference proteome</keyword>
<feature type="transmembrane region" description="Helical" evidence="1">
    <location>
        <begin position="6"/>
        <end position="25"/>
    </location>
</feature>
<evidence type="ECO:0000313" key="3">
    <source>
        <dbReference type="Proteomes" id="UP000008561"/>
    </source>
</evidence>
<proteinExistence type="predicted"/>
<organism evidence="2 3">
    <name type="scientific">Desulfosudis oleivorans (strain DSM 6200 / JCM 39069 / Hxd3)</name>
    <name type="common">Desulfococcus oleovorans</name>
    <dbReference type="NCBI Taxonomy" id="96561"/>
    <lineage>
        <taxon>Bacteria</taxon>
        <taxon>Pseudomonadati</taxon>
        <taxon>Thermodesulfobacteriota</taxon>
        <taxon>Desulfobacteria</taxon>
        <taxon>Desulfobacterales</taxon>
        <taxon>Desulfosudaceae</taxon>
        <taxon>Desulfosudis</taxon>
    </lineage>
</organism>
<name>A9A0J5_DESOH</name>
<dbReference type="STRING" id="96561.Dole_1691"/>
<feature type="transmembrane region" description="Helical" evidence="1">
    <location>
        <begin position="60"/>
        <end position="85"/>
    </location>
</feature>
<gene>
    <name evidence="2" type="ordered locus">Dole_1691</name>
</gene>
<dbReference type="HOGENOM" id="CLU_2408488_0_0_7"/>
<dbReference type="AlphaFoldDB" id="A9A0J5"/>
<dbReference type="EMBL" id="CP000859">
    <property type="protein sequence ID" value="ABW67495.1"/>
    <property type="molecule type" value="Genomic_DNA"/>
</dbReference>
<sequence>MKRGGLILAGIWLVIVGLTLSVLGYNTTVQPSNSKTVSITSQHTAGGIGMQRNGQNAQTAGLGVFLLPAGASISVGGLLLMLSAWGRDDESE</sequence>
<accession>A9A0J5</accession>
<dbReference type="RefSeq" id="WP_012175111.1">
    <property type="nucleotide sequence ID" value="NC_009943.1"/>
</dbReference>
<dbReference type="Proteomes" id="UP000008561">
    <property type="component" value="Chromosome"/>
</dbReference>
<evidence type="ECO:0000313" key="2">
    <source>
        <dbReference type="EMBL" id="ABW67495.1"/>
    </source>
</evidence>
<keyword evidence="1" id="KW-1133">Transmembrane helix</keyword>